<proteinExistence type="inferred from homology"/>
<evidence type="ECO:0000256" key="4">
    <source>
        <dbReference type="RuleBase" id="RU003345"/>
    </source>
</evidence>
<gene>
    <name evidence="6" type="ORF">L0P92_02970</name>
</gene>
<name>A0A9X1PS73_STRM4</name>
<dbReference type="RefSeq" id="WP_234760837.1">
    <property type="nucleotide sequence ID" value="NZ_JAKEIP010000006.1"/>
</dbReference>
<dbReference type="InterPro" id="IPR016161">
    <property type="entry name" value="Ald_DH/histidinol_DH"/>
</dbReference>
<accession>A0A9X1PS73</accession>
<dbReference type="AlphaFoldDB" id="A0A9X1PS73"/>
<organism evidence="6 7">
    <name type="scientific">Streptomyces muensis</name>
    <dbReference type="NCBI Taxonomy" id="1077944"/>
    <lineage>
        <taxon>Bacteria</taxon>
        <taxon>Bacillati</taxon>
        <taxon>Actinomycetota</taxon>
        <taxon>Actinomycetes</taxon>
        <taxon>Kitasatosporales</taxon>
        <taxon>Streptomycetaceae</taxon>
        <taxon>Streptomyces</taxon>
    </lineage>
</organism>
<dbReference type="Pfam" id="PF00171">
    <property type="entry name" value="Aldedh"/>
    <property type="match status" value="1"/>
</dbReference>
<reference evidence="6" key="1">
    <citation type="submission" date="2022-01" db="EMBL/GenBank/DDBJ databases">
        <title>Draft Genome Sequences of Seven Type Strains of the Genus Streptomyces.</title>
        <authorList>
            <person name="Aziz S."/>
            <person name="Coretto E."/>
            <person name="Chronakova A."/>
            <person name="Sproer C."/>
            <person name="Huber K."/>
            <person name="Nouioui I."/>
            <person name="Gross H."/>
        </authorList>
    </citation>
    <scope>NUCLEOTIDE SEQUENCE</scope>
    <source>
        <strain evidence="6">DSM 103493</strain>
    </source>
</reference>
<feature type="domain" description="Aldehyde dehydrogenase" evidence="5">
    <location>
        <begin position="31"/>
        <end position="488"/>
    </location>
</feature>
<evidence type="ECO:0000313" key="6">
    <source>
        <dbReference type="EMBL" id="MCF1592532.1"/>
    </source>
</evidence>
<dbReference type="PROSITE" id="PS00687">
    <property type="entry name" value="ALDEHYDE_DEHYDR_GLU"/>
    <property type="match status" value="1"/>
</dbReference>
<sequence length="492" mass="52157">MSDSSRQAAESAADRSWRMLIGGELVAARHGSTTETINPATGRSFARYPQGAEADVDDAVSAATAAAPVWADTPIRKRAAAVSALADAIEAAGEEISLLDTVDNGSPIAVMRNDYLLAVEHLRYFAGLALQLKGESIPVDDHDALDFTLRAPFGVVGRIVPFNHPFMFAASRIAAPLVAGNTVVLKPAEVTSLSALRLGELARDLLPPGVLNIVTGPGGTVGDRIVAHPDVPRIAFTGSEAVGRGIQRRAADGGVKVVTLELGGKNPIIVFDDADLDAAVEGALRGMNFTWQGQSCGSTSRLYVQETVYAEFIERLSARMASMRLGEPTDPATEIGPVVSRAQFDKVSGFIDEGRSTPGLELVTGGVAPECGDGYFIRPTLFSGRDEEPGRLYTEEIFGPVLVASSFADYDDVVARANRLPLGLTASVWTRSLRTAMSAARDIEAGYLWINWSSGHIPGAPFGGVKNSGVGREEGLGELESFTQPKNVYVRF</sequence>
<dbReference type="InterPro" id="IPR016162">
    <property type="entry name" value="Ald_DH_N"/>
</dbReference>
<evidence type="ECO:0000256" key="2">
    <source>
        <dbReference type="ARBA" id="ARBA00023002"/>
    </source>
</evidence>
<comment type="similarity">
    <text evidence="1 4">Belongs to the aldehyde dehydrogenase family.</text>
</comment>
<keyword evidence="7" id="KW-1185">Reference proteome</keyword>
<evidence type="ECO:0000259" key="5">
    <source>
        <dbReference type="Pfam" id="PF00171"/>
    </source>
</evidence>
<dbReference type="EMBL" id="JAKEIP010000006">
    <property type="protein sequence ID" value="MCF1592532.1"/>
    <property type="molecule type" value="Genomic_DNA"/>
</dbReference>
<dbReference type="Gene3D" id="3.40.605.10">
    <property type="entry name" value="Aldehyde Dehydrogenase, Chain A, domain 1"/>
    <property type="match status" value="1"/>
</dbReference>
<dbReference type="InterPro" id="IPR029510">
    <property type="entry name" value="Ald_DH_CS_GLU"/>
</dbReference>
<dbReference type="SUPFAM" id="SSF53720">
    <property type="entry name" value="ALDH-like"/>
    <property type="match status" value="1"/>
</dbReference>
<keyword evidence="2 4" id="KW-0560">Oxidoreductase</keyword>
<dbReference type="InterPro" id="IPR015590">
    <property type="entry name" value="Aldehyde_DH_dom"/>
</dbReference>
<dbReference type="PANTHER" id="PTHR11699">
    <property type="entry name" value="ALDEHYDE DEHYDROGENASE-RELATED"/>
    <property type="match status" value="1"/>
</dbReference>
<evidence type="ECO:0000313" key="7">
    <source>
        <dbReference type="Proteomes" id="UP001139384"/>
    </source>
</evidence>
<evidence type="ECO:0000256" key="3">
    <source>
        <dbReference type="PROSITE-ProRule" id="PRU10007"/>
    </source>
</evidence>
<evidence type="ECO:0000256" key="1">
    <source>
        <dbReference type="ARBA" id="ARBA00009986"/>
    </source>
</evidence>
<dbReference type="Proteomes" id="UP001139384">
    <property type="component" value="Unassembled WGS sequence"/>
</dbReference>
<feature type="active site" evidence="3">
    <location>
        <position position="261"/>
    </location>
</feature>
<protein>
    <submittedName>
        <fullName evidence="6">Aldehyde dehydrogenase family protein</fullName>
    </submittedName>
</protein>
<comment type="caution">
    <text evidence="6">The sequence shown here is derived from an EMBL/GenBank/DDBJ whole genome shotgun (WGS) entry which is preliminary data.</text>
</comment>
<dbReference type="FunFam" id="3.40.605.10:FF:000007">
    <property type="entry name" value="NAD/NADP-dependent betaine aldehyde dehydrogenase"/>
    <property type="match status" value="1"/>
</dbReference>
<dbReference type="Gene3D" id="3.40.309.10">
    <property type="entry name" value="Aldehyde Dehydrogenase, Chain A, domain 2"/>
    <property type="match status" value="1"/>
</dbReference>
<dbReference type="GO" id="GO:0016620">
    <property type="term" value="F:oxidoreductase activity, acting on the aldehyde or oxo group of donors, NAD or NADP as acceptor"/>
    <property type="evidence" value="ECO:0007669"/>
    <property type="project" value="InterPro"/>
</dbReference>
<dbReference type="InterPro" id="IPR016163">
    <property type="entry name" value="Ald_DH_C"/>
</dbReference>